<dbReference type="PANTHER" id="PTHR33077:SF17">
    <property type="entry name" value="PROTEIN TIFY 5B"/>
    <property type="match status" value="1"/>
</dbReference>
<reference evidence="5 6" key="1">
    <citation type="submission" date="2024-11" db="EMBL/GenBank/DDBJ databases">
        <title>Chromosome-level genome assembly of Eucalyptus globulus Labill. provides insights into its genome evolution.</title>
        <authorList>
            <person name="Li X."/>
        </authorList>
    </citation>
    <scope>NUCLEOTIDE SEQUENCE [LARGE SCALE GENOMIC DNA]</scope>
    <source>
        <strain evidence="5">CL2024</strain>
        <tissue evidence="5">Fresh tender leaves</tissue>
    </source>
</reference>
<dbReference type="Pfam" id="PF06200">
    <property type="entry name" value="tify"/>
    <property type="match status" value="1"/>
</dbReference>
<dbReference type="SMART" id="SM00979">
    <property type="entry name" value="TIFY"/>
    <property type="match status" value="1"/>
</dbReference>
<dbReference type="GO" id="GO:0009611">
    <property type="term" value="P:response to wounding"/>
    <property type="evidence" value="ECO:0007669"/>
    <property type="project" value="UniProtKB-UniRule"/>
</dbReference>
<protein>
    <recommendedName>
        <fullName evidence="2">Protein TIFY</fullName>
    </recommendedName>
    <alternativeName>
        <fullName evidence="2">Jasmonate ZIM domain-containing protein</fullName>
    </alternativeName>
</protein>
<feature type="region of interest" description="Disordered" evidence="3">
    <location>
        <begin position="79"/>
        <end position="108"/>
    </location>
</feature>
<evidence type="ECO:0000313" key="5">
    <source>
        <dbReference type="EMBL" id="KAL3739536.1"/>
    </source>
</evidence>
<comment type="function">
    <text evidence="2">Repressor of jasmonate responses.</text>
</comment>
<dbReference type="AlphaFoldDB" id="A0ABD3KP72"/>
<gene>
    <name evidence="5" type="ORF">ACJRO7_020879</name>
</gene>
<evidence type="ECO:0000256" key="2">
    <source>
        <dbReference type="RuleBase" id="RU369065"/>
    </source>
</evidence>
<feature type="domain" description="Tify" evidence="4">
    <location>
        <begin position="39"/>
        <end position="73"/>
    </location>
</feature>
<dbReference type="InterPro" id="IPR040390">
    <property type="entry name" value="TIFY/JAZ"/>
</dbReference>
<dbReference type="GO" id="GO:0031347">
    <property type="term" value="P:regulation of defense response"/>
    <property type="evidence" value="ECO:0007669"/>
    <property type="project" value="UniProtKB-UniRule"/>
</dbReference>
<dbReference type="PROSITE" id="PS51320">
    <property type="entry name" value="TIFY"/>
    <property type="match status" value="1"/>
</dbReference>
<dbReference type="InterPro" id="IPR010399">
    <property type="entry name" value="Tify_dom"/>
</dbReference>
<name>A0ABD3KP72_EUCGL</name>
<comment type="caution">
    <text evidence="5">The sequence shown here is derived from an EMBL/GenBank/DDBJ whole genome shotgun (WGS) entry which is preliminary data.</text>
</comment>
<accession>A0ABD3KP72</accession>
<organism evidence="5 6">
    <name type="scientific">Eucalyptus globulus</name>
    <name type="common">Tasmanian blue gum</name>
    <dbReference type="NCBI Taxonomy" id="34317"/>
    <lineage>
        <taxon>Eukaryota</taxon>
        <taxon>Viridiplantae</taxon>
        <taxon>Streptophyta</taxon>
        <taxon>Embryophyta</taxon>
        <taxon>Tracheophyta</taxon>
        <taxon>Spermatophyta</taxon>
        <taxon>Magnoliopsida</taxon>
        <taxon>eudicotyledons</taxon>
        <taxon>Gunneridae</taxon>
        <taxon>Pentapetalae</taxon>
        <taxon>rosids</taxon>
        <taxon>malvids</taxon>
        <taxon>Myrtales</taxon>
        <taxon>Myrtaceae</taxon>
        <taxon>Myrtoideae</taxon>
        <taxon>Eucalypteae</taxon>
        <taxon>Eucalyptus</taxon>
    </lineage>
</organism>
<sequence length="136" mass="15752">MRRSCNWQLSLQSASASLSPMDFHHRDRHPDQMEVSSRRQEEQQQLTIFYDGHVCVCDVTELQARTILVLASREMQERMKATPTVTSWPNSPSRTSPSAELYSPTGTGLSMKRSLQRFLQKRKLRFHATSPYHTDQ</sequence>
<proteinExistence type="inferred from homology"/>
<dbReference type="GO" id="GO:2000022">
    <property type="term" value="P:regulation of jasmonic acid mediated signaling pathway"/>
    <property type="evidence" value="ECO:0007669"/>
    <property type="project" value="UniProtKB-UniRule"/>
</dbReference>
<keyword evidence="6" id="KW-1185">Reference proteome</keyword>
<dbReference type="PANTHER" id="PTHR33077">
    <property type="entry name" value="PROTEIN TIFY 4A-RELATED-RELATED"/>
    <property type="match status" value="1"/>
</dbReference>
<dbReference type="EMBL" id="JBJKBG010000005">
    <property type="protein sequence ID" value="KAL3739536.1"/>
    <property type="molecule type" value="Genomic_DNA"/>
</dbReference>
<dbReference type="InterPro" id="IPR018467">
    <property type="entry name" value="CCT_CS"/>
</dbReference>
<dbReference type="Proteomes" id="UP001634007">
    <property type="component" value="Unassembled WGS sequence"/>
</dbReference>
<evidence type="ECO:0000313" key="6">
    <source>
        <dbReference type="Proteomes" id="UP001634007"/>
    </source>
</evidence>
<evidence type="ECO:0000256" key="1">
    <source>
        <dbReference type="ARBA" id="ARBA00008614"/>
    </source>
</evidence>
<dbReference type="GO" id="GO:0005634">
    <property type="term" value="C:nucleus"/>
    <property type="evidence" value="ECO:0007669"/>
    <property type="project" value="UniProtKB-SubCell"/>
</dbReference>
<comment type="subcellular location">
    <subcellularLocation>
        <location evidence="2">Nucleus</location>
    </subcellularLocation>
</comment>
<dbReference type="Pfam" id="PF09425">
    <property type="entry name" value="Jas_motif"/>
    <property type="match status" value="1"/>
</dbReference>
<comment type="similarity">
    <text evidence="1 2">Belongs to the TIFY/JAZ family.</text>
</comment>
<evidence type="ECO:0000256" key="3">
    <source>
        <dbReference type="SAM" id="MobiDB-lite"/>
    </source>
</evidence>
<keyword evidence="2" id="KW-1184">Jasmonic acid signaling pathway</keyword>
<feature type="compositionally biased region" description="Polar residues" evidence="3">
    <location>
        <begin position="83"/>
        <end position="108"/>
    </location>
</feature>
<comment type="domain">
    <text evidence="2">The jas domain is required for interaction with COI1.</text>
</comment>
<evidence type="ECO:0000259" key="4">
    <source>
        <dbReference type="PROSITE" id="PS51320"/>
    </source>
</evidence>
<keyword evidence="2" id="KW-0539">Nucleus</keyword>